<accession>D4BRM9</accession>
<evidence type="ECO:0000313" key="2">
    <source>
        <dbReference type="Proteomes" id="UP000003191"/>
    </source>
</evidence>
<dbReference type="HOGENOM" id="CLU_3247883_0_0_11"/>
<dbReference type="AlphaFoldDB" id="D4BRM9"/>
<organism evidence="1 2">
    <name type="scientific">Bifidobacterium breve DSM 20213 = JCM 1192</name>
    <dbReference type="NCBI Taxonomy" id="518634"/>
    <lineage>
        <taxon>Bacteria</taxon>
        <taxon>Bacillati</taxon>
        <taxon>Actinomycetota</taxon>
        <taxon>Actinomycetes</taxon>
        <taxon>Bifidobacteriales</taxon>
        <taxon>Bifidobacteriaceae</taxon>
        <taxon>Bifidobacterium</taxon>
    </lineage>
</organism>
<name>D4BRM9_BIFBR</name>
<evidence type="ECO:0000313" key="1">
    <source>
        <dbReference type="EMBL" id="EFE88874.1"/>
    </source>
</evidence>
<proteinExistence type="predicted"/>
<comment type="caution">
    <text evidence="1">The sequence shown here is derived from an EMBL/GenBank/DDBJ whole genome shotgun (WGS) entry which is preliminary data.</text>
</comment>
<keyword evidence="2" id="KW-1185">Reference proteome</keyword>
<dbReference type="EMBL" id="ACCG02000012">
    <property type="protein sequence ID" value="EFE88874.1"/>
    <property type="molecule type" value="Genomic_DNA"/>
</dbReference>
<protein>
    <submittedName>
        <fullName evidence="1">Uncharacterized protein</fullName>
    </submittedName>
</protein>
<sequence length="42" mass="4694">MDSCKSGITKHAAIVATTAFYRRVENGLHHTFTITIRQLFSA</sequence>
<gene>
    <name evidence="1" type="ORF">BIFBRE_04765</name>
</gene>
<dbReference type="Proteomes" id="UP000003191">
    <property type="component" value="Unassembled WGS sequence"/>
</dbReference>
<reference evidence="1 2" key="1">
    <citation type="submission" date="2010-02" db="EMBL/GenBank/DDBJ databases">
        <authorList>
            <person name="Weinstock G."/>
            <person name="Sodergren E."/>
            <person name="Clifton S."/>
            <person name="Fulton L."/>
            <person name="Fulton B."/>
            <person name="Courtney L."/>
            <person name="Fronick C."/>
            <person name="Harrison M."/>
            <person name="Strong C."/>
            <person name="Farmer C."/>
            <person name="Delahaunty K."/>
            <person name="Markovic C."/>
            <person name="Hall O."/>
            <person name="Minx P."/>
            <person name="Tomlinson C."/>
            <person name="Mitreva M."/>
            <person name="Nelson J."/>
            <person name="Hou S."/>
            <person name="Wollam A."/>
            <person name="Pepin K.H."/>
            <person name="Johnson M."/>
            <person name="Bhonagiri V."/>
            <person name="Zhang X."/>
            <person name="Suruliraj S."/>
            <person name="Warren W."/>
            <person name="Chinwalla A."/>
            <person name="Mardis E.R."/>
            <person name="Wilson R.K."/>
        </authorList>
    </citation>
    <scope>NUCLEOTIDE SEQUENCE [LARGE SCALE GENOMIC DNA]</scope>
    <source>
        <strain evidence="1 2">DSM 20213</strain>
    </source>
</reference>